<feature type="transmembrane region" description="Helical" evidence="1">
    <location>
        <begin position="127"/>
        <end position="151"/>
    </location>
</feature>
<dbReference type="EMBL" id="JACFXV010000064">
    <property type="protein sequence ID" value="MBA5778977.1"/>
    <property type="molecule type" value="Genomic_DNA"/>
</dbReference>
<organism evidence="2 3">
    <name type="scientific">Stappia albiluteola</name>
    <dbReference type="NCBI Taxonomy" id="2758565"/>
    <lineage>
        <taxon>Bacteria</taxon>
        <taxon>Pseudomonadati</taxon>
        <taxon>Pseudomonadota</taxon>
        <taxon>Alphaproteobacteria</taxon>
        <taxon>Hyphomicrobiales</taxon>
        <taxon>Stappiaceae</taxon>
        <taxon>Stappia</taxon>
    </lineage>
</organism>
<dbReference type="Pfam" id="PF02592">
    <property type="entry name" value="Vut_1"/>
    <property type="match status" value="1"/>
</dbReference>
<feature type="transmembrane region" description="Helical" evidence="1">
    <location>
        <begin position="96"/>
        <end position="115"/>
    </location>
</feature>
<dbReference type="GO" id="GO:0022857">
    <property type="term" value="F:transmembrane transporter activity"/>
    <property type="evidence" value="ECO:0007669"/>
    <property type="project" value="UniProtKB-UniRule"/>
</dbReference>
<feature type="transmembrane region" description="Helical" evidence="1">
    <location>
        <begin position="42"/>
        <end position="60"/>
    </location>
</feature>
<keyword evidence="1" id="KW-1133">Transmembrane helix</keyword>
<dbReference type="AlphaFoldDB" id="A0A839AJN3"/>
<comment type="function">
    <text evidence="1">Involved in the import of queuosine (Q) precursors, required for Q precursor salvage.</text>
</comment>
<keyword evidence="1" id="KW-0812">Transmembrane</keyword>
<dbReference type="InterPro" id="IPR003744">
    <property type="entry name" value="YhhQ"/>
</dbReference>
<feature type="transmembrane region" description="Helical" evidence="1">
    <location>
        <begin position="187"/>
        <end position="208"/>
    </location>
</feature>
<dbReference type="GO" id="GO:0005886">
    <property type="term" value="C:plasma membrane"/>
    <property type="evidence" value="ECO:0007669"/>
    <property type="project" value="UniProtKB-SubCell"/>
</dbReference>
<comment type="subcellular location">
    <subcellularLocation>
        <location evidence="1">Cell inner membrane</location>
        <topology evidence="1">Multi-pass membrane protein</topology>
    </subcellularLocation>
</comment>
<evidence type="ECO:0000313" key="2">
    <source>
        <dbReference type="EMBL" id="MBA5778977.1"/>
    </source>
</evidence>
<comment type="similarity">
    <text evidence="1">Belongs to the vitamin uptake transporter (VUT/ECF) (TC 2.A.88) family. Q precursor transporter subfamily.</text>
</comment>
<dbReference type="PANTHER" id="PTHR34300">
    <property type="entry name" value="QUEUOSINE PRECURSOR TRANSPORTER-RELATED"/>
    <property type="match status" value="1"/>
</dbReference>
<evidence type="ECO:0000256" key="1">
    <source>
        <dbReference type="HAMAP-Rule" id="MF_02088"/>
    </source>
</evidence>
<comment type="caution">
    <text evidence="2">The sequence shown here is derived from an EMBL/GenBank/DDBJ whole genome shotgun (WGS) entry which is preliminary data.</text>
</comment>
<keyword evidence="1" id="KW-0997">Cell inner membrane</keyword>
<name>A0A839AJN3_9HYPH</name>
<dbReference type="Proteomes" id="UP000541109">
    <property type="component" value="Unassembled WGS sequence"/>
</dbReference>
<dbReference type="RefSeq" id="WP_182167792.1">
    <property type="nucleotide sequence ID" value="NZ_JACFXV010000064.1"/>
</dbReference>
<keyword evidence="1" id="KW-0472">Membrane</keyword>
<feature type="transmembrane region" description="Helical" evidence="1">
    <location>
        <begin position="72"/>
        <end position="90"/>
    </location>
</feature>
<dbReference type="PANTHER" id="PTHR34300:SF1">
    <property type="entry name" value="QUEUOSINE PRECURSOR TRANSPORTER"/>
    <property type="match status" value="1"/>
</dbReference>
<reference evidence="2 3" key="1">
    <citation type="submission" date="2020-07" db="EMBL/GenBank/DDBJ databases">
        <title>Stappia sp., F7233, whole genome shotgun sequencing project.</title>
        <authorList>
            <person name="Jiang S."/>
            <person name="Liu Z.W."/>
            <person name="Du Z.J."/>
        </authorList>
    </citation>
    <scope>NUCLEOTIDE SEQUENCE [LARGE SCALE GENOMIC DNA]</scope>
    <source>
        <strain evidence="2 3">F7233</strain>
    </source>
</reference>
<keyword evidence="3" id="KW-1185">Reference proteome</keyword>
<gene>
    <name evidence="2" type="ORF">H2509_17760</name>
</gene>
<dbReference type="HAMAP" id="MF_02088">
    <property type="entry name" value="Q_prec_transport"/>
    <property type="match status" value="1"/>
</dbReference>
<evidence type="ECO:0000313" key="3">
    <source>
        <dbReference type="Proteomes" id="UP000541109"/>
    </source>
</evidence>
<protein>
    <recommendedName>
        <fullName evidence="1">Probable queuosine precursor transporter</fullName>
        <shortName evidence="1">Q precursor transporter</shortName>
    </recommendedName>
</protein>
<proteinExistence type="inferred from homology"/>
<sequence length="217" mass="22938">MTPSARFSPLAALTAMAAMVVVVVSANILVQYPVNGMLGPINLADILTWGAFTYPAAFLVNDLTNRRFGPAAARKVVLVGFVLAVALSFLLAEPRIALASGSAFLLAQLLDVTIFDRLRASAWWKAPVVSSIIGSVLDTVLFFGLAFATVFTPVLGADNPFATESAPLFGVFALEAPRWISWALGDFVVKLLVAGALLAPYRVLLAVFGMSPRPSVA</sequence>
<accession>A0A839AJN3</accession>
<keyword evidence="1" id="KW-1003">Cell membrane</keyword>
<keyword evidence="1" id="KW-0813">Transport</keyword>